<gene>
    <name evidence="7" type="ORF">BMR1_03g02965</name>
</gene>
<keyword evidence="5" id="KW-0067">ATP-binding</keyword>
<name>A0A0K3ARC2_BABMR</name>
<dbReference type="OMA" id="TMDCYIN"/>
<keyword evidence="8" id="KW-1185">Reference proteome</keyword>
<dbReference type="EC" id="2.7.1.67" evidence="7"/>
<keyword evidence="3" id="KW-0547">Nucleotide-binding</keyword>
<dbReference type="RefSeq" id="XP_012649204.1">
    <property type="nucleotide sequence ID" value="XM_012793750.1"/>
</dbReference>
<dbReference type="OrthoDB" id="5839at2759"/>
<dbReference type="GO" id="GO:0005524">
    <property type="term" value="F:ATP binding"/>
    <property type="evidence" value="ECO:0007669"/>
    <property type="project" value="UniProtKB-KW"/>
</dbReference>
<dbReference type="KEGG" id="bmic:BMR1_03g02965"/>
<dbReference type="Pfam" id="PF00454">
    <property type="entry name" value="PI3_PI4_kinase"/>
    <property type="match status" value="1"/>
</dbReference>
<evidence type="ECO:0000256" key="4">
    <source>
        <dbReference type="ARBA" id="ARBA00022777"/>
    </source>
</evidence>
<dbReference type="VEuPathDB" id="PiroplasmaDB:BMR1_03g02965"/>
<accession>A0A0K3ARC2</accession>
<sequence length="613" mass="69828">MSSNSITISPQAYFSTHNALDGQHGHENAVFIYLKELEGSRHACISVYPFYDIQTLKRLLIKRLKLGSNVTVTDIRMVFKGTELPNYRNIGTFLNIIDESRKELLKIYWCFRASSDNIGIRNLNVNNVQGMNNVISDVLLGFKSKIAPKLTIEGTGGTYFLYNKRRRICAIFKPIDEEAFAPCNPRGYHGKLHQRGFRPGVLSGEGASREVAAYILDASYGNFCQVPPTTLVEVRHPSLHNKEYYQMYDYGATDESIKWKTGSLQSFIETREICGNFDPNMFSISDVHRIGIFDLCVLNLDRNDGNILVRNLKMGSTLDESHKTPMGGFTRYSLIPIDHGLILPDVLDVTELDLVWFGWPQTKIPFSPAELQHIKILDPDRDALKLKRKLLIRNECLRTMRVATRLVKMGAQNNLTLHQIASLAIRENLDDPSPLELVISSAIEQAYLIFDSTRLVSTNRLKFSCDLIQPTNSRSYLSKKINQSVFILDQSSENFSKNEFTDSDSDSDALPSSVFFDYHGSNKKSSFSNNSIDDENNTYITNNGTCIASEWTNKSMGTFRHRRPFRGDNTTWSLHDQHGKPVQLAWDDIQFEYFFFQTLERLLSEKLIAINVQ</sequence>
<keyword evidence="4" id="KW-0418">Kinase</keyword>
<keyword evidence="2 7" id="KW-0808">Transferase</keyword>
<evidence type="ECO:0000256" key="3">
    <source>
        <dbReference type="ARBA" id="ARBA00022741"/>
    </source>
</evidence>
<evidence type="ECO:0000256" key="1">
    <source>
        <dbReference type="ARBA" id="ARBA00008941"/>
    </source>
</evidence>
<evidence type="ECO:0000256" key="2">
    <source>
        <dbReference type="ARBA" id="ARBA00022679"/>
    </source>
</evidence>
<reference evidence="7 8" key="3">
    <citation type="journal article" date="2016" name="Sci. Rep.">
        <title>Genome-wide diversity and gene expression profiling of Babesia microti isolates identify polymorphic genes that mediate host-pathogen interactions.</title>
        <authorList>
            <person name="Silva J.C."/>
            <person name="Cornillot E."/>
            <person name="McCracken C."/>
            <person name="Usmani-Brown S."/>
            <person name="Dwivedi A."/>
            <person name="Ifeonu O.O."/>
            <person name="Crabtree J."/>
            <person name="Gotia H.T."/>
            <person name="Virji A.Z."/>
            <person name="Reynes C."/>
            <person name="Colinge J."/>
            <person name="Kumar V."/>
            <person name="Lawres L."/>
            <person name="Pazzi J.E."/>
            <person name="Pablo J.V."/>
            <person name="Hung C."/>
            <person name="Brancato J."/>
            <person name="Kumari P."/>
            <person name="Orvis J."/>
            <person name="Tretina K."/>
            <person name="Chibucos M."/>
            <person name="Ott S."/>
            <person name="Sadzewicz L."/>
            <person name="Sengamalay N."/>
            <person name="Shetty A.C."/>
            <person name="Su Q."/>
            <person name="Tallon L."/>
            <person name="Fraser C.M."/>
            <person name="Frutos R."/>
            <person name="Molina D.M."/>
            <person name="Krause P.J."/>
            <person name="Ben Mamoun C."/>
        </authorList>
    </citation>
    <scope>NUCLEOTIDE SEQUENCE [LARGE SCALE GENOMIC DNA]</scope>
    <source>
        <strain evidence="7 8">RI</strain>
    </source>
</reference>
<dbReference type="PANTHER" id="PTHR45800">
    <property type="entry name" value="PHOSPHATIDYLINOSITOL 4-KINASE GAMMA"/>
    <property type="match status" value="1"/>
</dbReference>
<dbReference type="GeneID" id="24425235"/>
<dbReference type="PANTHER" id="PTHR45800:SF11">
    <property type="entry name" value="PHOSPHATIDYLINOSITOL 3-KINASE-RELATED PROTEIN KINASE"/>
    <property type="match status" value="1"/>
</dbReference>
<dbReference type="InterPro" id="IPR000403">
    <property type="entry name" value="PI3/4_kinase_cat_dom"/>
</dbReference>
<feature type="domain" description="PI3K/PI4K catalytic" evidence="6">
    <location>
        <begin position="155"/>
        <end position="420"/>
    </location>
</feature>
<dbReference type="EMBL" id="LN871598">
    <property type="protein sequence ID" value="CTQ41193.1"/>
    <property type="molecule type" value="Genomic_DNA"/>
</dbReference>
<dbReference type="Proteomes" id="UP000002899">
    <property type="component" value="Chromosome III"/>
</dbReference>
<reference evidence="7 8" key="2">
    <citation type="journal article" date="2013" name="PLoS ONE">
        <title>Whole genome mapping and re-organization of the nuclear and mitochondrial genomes of Babesia microti isolates.</title>
        <authorList>
            <person name="Cornillot E."/>
            <person name="Dassouli A."/>
            <person name="Garg A."/>
            <person name="Pachikara N."/>
            <person name="Randazzo S."/>
            <person name="Depoix D."/>
            <person name="Carcy B."/>
            <person name="Delbecq S."/>
            <person name="Frutos R."/>
            <person name="Silva J.C."/>
            <person name="Sutton R."/>
            <person name="Krause P.J."/>
            <person name="Mamoun C.B."/>
        </authorList>
    </citation>
    <scope>NUCLEOTIDE SEQUENCE [LARGE SCALE GENOMIC DNA]</scope>
    <source>
        <strain evidence="7 8">RI</strain>
    </source>
</reference>
<dbReference type="GO" id="GO:0004430">
    <property type="term" value="F:1-phosphatidylinositol 4-kinase activity"/>
    <property type="evidence" value="ECO:0007669"/>
    <property type="project" value="UniProtKB-EC"/>
</dbReference>
<dbReference type="AlphaFoldDB" id="A0A0K3ARC2"/>
<comment type="similarity">
    <text evidence="1">Belongs to the PI3/PI4-kinase family. Type II PI4K subfamily.</text>
</comment>
<evidence type="ECO:0000313" key="8">
    <source>
        <dbReference type="Proteomes" id="UP000002899"/>
    </source>
</evidence>
<evidence type="ECO:0000256" key="5">
    <source>
        <dbReference type="ARBA" id="ARBA00022840"/>
    </source>
</evidence>
<organism evidence="7 8">
    <name type="scientific">Babesia microti (strain RI)</name>
    <dbReference type="NCBI Taxonomy" id="1133968"/>
    <lineage>
        <taxon>Eukaryota</taxon>
        <taxon>Sar</taxon>
        <taxon>Alveolata</taxon>
        <taxon>Apicomplexa</taxon>
        <taxon>Aconoidasida</taxon>
        <taxon>Piroplasmida</taxon>
        <taxon>Babesiidae</taxon>
        <taxon>Babesia</taxon>
    </lineage>
</organism>
<evidence type="ECO:0000313" key="7">
    <source>
        <dbReference type="EMBL" id="CTQ41193.1"/>
    </source>
</evidence>
<proteinExistence type="inferred from homology"/>
<protein>
    <submittedName>
        <fullName evidence="7">Phosphatidylinositol 3-and 4-kinase</fullName>
        <ecNumber evidence="7">2.7.1.67</ecNumber>
    </submittedName>
</protein>
<reference evidence="7 8" key="1">
    <citation type="journal article" date="2012" name="Nucleic Acids Res.">
        <title>Sequencing of the smallest Apicomplexan genome from the human pathogen Babesia microti.</title>
        <authorList>
            <person name="Cornillot E."/>
            <person name="Hadj-Kaddour K."/>
            <person name="Dassouli A."/>
            <person name="Noel B."/>
            <person name="Ranwez V."/>
            <person name="Vacherie B."/>
            <person name="Augagneur Y."/>
            <person name="Bres V."/>
            <person name="Duclos A."/>
            <person name="Randazzo S."/>
            <person name="Carcy B."/>
            <person name="Debierre-Grockiego F."/>
            <person name="Delbecq S."/>
            <person name="Moubri-Menage K."/>
            <person name="Shams-Eldin H."/>
            <person name="Usmani-Brown S."/>
            <person name="Bringaud F."/>
            <person name="Wincker P."/>
            <person name="Vivares C.P."/>
            <person name="Schwarz R.T."/>
            <person name="Schetters T.P."/>
            <person name="Krause P.J."/>
            <person name="Gorenflot A."/>
            <person name="Berry V."/>
            <person name="Barbe V."/>
            <person name="Ben Mamoun C."/>
        </authorList>
    </citation>
    <scope>NUCLEOTIDE SEQUENCE [LARGE SCALE GENOMIC DNA]</scope>
    <source>
        <strain evidence="7 8">RI</strain>
    </source>
</reference>
<dbReference type="InterPro" id="IPR044571">
    <property type="entry name" value="P4KG1-8"/>
</dbReference>
<evidence type="ECO:0000259" key="6">
    <source>
        <dbReference type="Pfam" id="PF00454"/>
    </source>
</evidence>